<dbReference type="Proteomes" id="UP001157418">
    <property type="component" value="Unassembled WGS sequence"/>
</dbReference>
<evidence type="ECO:0000313" key="1">
    <source>
        <dbReference type="EMBL" id="CAH1415216.1"/>
    </source>
</evidence>
<reference evidence="1 2" key="1">
    <citation type="submission" date="2022-01" db="EMBL/GenBank/DDBJ databases">
        <authorList>
            <person name="Xiong W."/>
            <person name="Schranz E."/>
        </authorList>
    </citation>
    <scope>NUCLEOTIDE SEQUENCE [LARGE SCALE GENOMIC DNA]</scope>
</reference>
<protein>
    <submittedName>
        <fullName evidence="1">Uncharacterized protein</fullName>
    </submittedName>
</protein>
<keyword evidence="2" id="KW-1185">Reference proteome</keyword>
<evidence type="ECO:0000313" key="2">
    <source>
        <dbReference type="Proteomes" id="UP001157418"/>
    </source>
</evidence>
<sequence length="180" mass="21210">MRQRRWVELLNDYDYEILYHPGSEQRILIYSPLDFNQGDIQKNIECRTTIRRMLDTQQLDLLIISIKKQVNHVIRFSDVLHKIVKKLVKAICGKRPICLVEVSWNGASTRKDSQGLLWNLQTRKKTLLTTPVMSQLGWIYKSFHFTFGRKLGKDTMLIQLGSGSKFTRLHEVWVKVYMIT</sequence>
<dbReference type="EMBL" id="CAKMRJ010000001">
    <property type="protein sequence ID" value="CAH1415216.1"/>
    <property type="molecule type" value="Genomic_DNA"/>
</dbReference>
<gene>
    <name evidence="1" type="ORF">LVIROSA_LOCUS3076</name>
</gene>
<accession>A0AAU9LPD1</accession>
<organism evidence="1 2">
    <name type="scientific">Lactuca virosa</name>
    <dbReference type="NCBI Taxonomy" id="75947"/>
    <lineage>
        <taxon>Eukaryota</taxon>
        <taxon>Viridiplantae</taxon>
        <taxon>Streptophyta</taxon>
        <taxon>Embryophyta</taxon>
        <taxon>Tracheophyta</taxon>
        <taxon>Spermatophyta</taxon>
        <taxon>Magnoliopsida</taxon>
        <taxon>eudicotyledons</taxon>
        <taxon>Gunneridae</taxon>
        <taxon>Pentapetalae</taxon>
        <taxon>asterids</taxon>
        <taxon>campanulids</taxon>
        <taxon>Asterales</taxon>
        <taxon>Asteraceae</taxon>
        <taxon>Cichorioideae</taxon>
        <taxon>Cichorieae</taxon>
        <taxon>Lactucinae</taxon>
        <taxon>Lactuca</taxon>
    </lineage>
</organism>
<name>A0AAU9LPD1_9ASTR</name>
<proteinExistence type="predicted"/>
<comment type="caution">
    <text evidence="1">The sequence shown here is derived from an EMBL/GenBank/DDBJ whole genome shotgun (WGS) entry which is preliminary data.</text>
</comment>
<dbReference type="AlphaFoldDB" id="A0AAU9LPD1"/>